<dbReference type="Gene3D" id="1.10.540.10">
    <property type="entry name" value="Acyl-CoA dehydrogenase/oxidase, N-terminal domain"/>
    <property type="match status" value="1"/>
</dbReference>
<reference evidence="7" key="1">
    <citation type="submission" date="2020-02" db="EMBL/GenBank/DDBJ databases">
        <authorList>
            <person name="Chen W.-M."/>
        </authorList>
    </citation>
    <scope>NUCLEOTIDE SEQUENCE</scope>
    <source>
        <strain evidence="7">NBD-18</strain>
    </source>
</reference>
<dbReference type="PANTHER" id="PTHR43884:SF20">
    <property type="entry name" value="ACYL-COA DEHYDROGENASE FADE28"/>
    <property type="match status" value="1"/>
</dbReference>
<sequence>MQNSLYDSADKLFAQECTPALIRQVEQGRDRDAMWKTLVEAGFSDALLPEDADGAGLTLSDVWPILFCMGRHALPVPYAHTLLARAWLHQAGQALPEGPITIASFQVTSDAQGLTARAVNFGRTASWVLAQSEDRVWLLDTKLAHVQGSGGYGSLDADLTWPASVAQSSFVATPASTPLKDLLALSLSILIAGGLDRVFEMTLDYANQRSQFGKPIGKFQALQQQISEVAELVFGARMAAEMSCQSSGWQPQAMLCALAKSQTSAVVARVTSVAHAVHGAIGVTYEFDLHLYTRRLQEWARAGGGSQYWAGVLGRNALDSGKSSVDFIRTGLFAESSV</sequence>
<proteinExistence type="inferred from homology"/>
<protein>
    <submittedName>
        <fullName evidence="7">Acyl-CoA dehydrogenase</fullName>
    </submittedName>
</protein>
<dbReference type="Gene3D" id="1.20.140.10">
    <property type="entry name" value="Butyryl-CoA Dehydrogenase, subunit A, domain 3"/>
    <property type="match status" value="1"/>
</dbReference>
<evidence type="ECO:0000256" key="5">
    <source>
        <dbReference type="ARBA" id="ARBA00023002"/>
    </source>
</evidence>
<evidence type="ECO:0000313" key="7">
    <source>
        <dbReference type="EMBL" id="NDY83605.1"/>
    </source>
</evidence>
<evidence type="ECO:0000256" key="1">
    <source>
        <dbReference type="ARBA" id="ARBA00001974"/>
    </source>
</evidence>
<evidence type="ECO:0000256" key="3">
    <source>
        <dbReference type="ARBA" id="ARBA00022630"/>
    </source>
</evidence>
<comment type="similarity">
    <text evidence="2">Belongs to the acyl-CoA dehydrogenase family.</text>
</comment>
<accession>A0A6B2R8H8</accession>
<dbReference type="GO" id="GO:0003995">
    <property type="term" value="F:acyl-CoA dehydrogenase activity"/>
    <property type="evidence" value="ECO:0007669"/>
    <property type="project" value="TreeGrafter"/>
</dbReference>
<dbReference type="InterPro" id="IPR009100">
    <property type="entry name" value="AcylCoA_DH/oxidase_NM_dom_sf"/>
</dbReference>
<keyword evidence="3" id="KW-0285">Flavoprotein</keyword>
<comment type="cofactor">
    <cofactor evidence="1">
        <name>FAD</name>
        <dbReference type="ChEBI" id="CHEBI:57692"/>
    </cofactor>
</comment>
<comment type="caution">
    <text evidence="7">The sequence shown here is derived from an EMBL/GenBank/DDBJ whole genome shotgun (WGS) entry which is preliminary data.</text>
</comment>
<keyword evidence="5" id="KW-0560">Oxidoreductase</keyword>
<keyword evidence="4" id="KW-0274">FAD</keyword>
<dbReference type="Pfam" id="PF00441">
    <property type="entry name" value="Acyl-CoA_dh_1"/>
    <property type="match status" value="1"/>
</dbReference>
<dbReference type="PANTHER" id="PTHR43884">
    <property type="entry name" value="ACYL-COA DEHYDROGENASE"/>
    <property type="match status" value="1"/>
</dbReference>
<evidence type="ECO:0000259" key="6">
    <source>
        <dbReference type="Pfam" id="PF00441"/>
    </source>
</evidence>
<dbReference type="SUPFAM" id="SSF56645">
    <property type="entry name" value="Acyl-CoA dehydrogenase NM domain-like"/>
    <property type="match status" value="1"/>
</dbReference>
<dbReference type="RefSeq" id="WP_163654961.1">
    <property type="nucleotide sequence ID" value="NZ_JAAGRN010000006.1"/>
</dbReference>
<dbReference type="GO" id="GO:0050660">
    <property type="term" value="F:flavin adenine dinucleotide binding"/>
    <property type="evidence" value="ECO:0007669"/>
    <property type="project" value="InterPro"/>
</dbReference>
<dbReference type="AlphaFoldDB" id="A0A6B2R8H8"/>
<organism evidence="7">
    <name type="scientific">Sheuella amnicola</name>
    <dbReference type="NCBI Taxonomy" id="2707330"/>
    <lineage>
        <taxon>Bacteria</taxon>
        <taxon>Pseudomonadati</taxon>
        <taxon>Pseudomonadota</taxon>
        <taxon>Betaproteobacteria</taxon>
        <taxon>Burkholderiales</taxon>
        <taxon>Alcaligenaceae</taxon>
        <taxon>Sheuella</taxon>
    </lineage>
</organism>
<feature type="domain" description="Acyl-CoA dehydrogenase/oxidase C-terminal" evidence="6">
    <location>
        <begin position="186"/>
        <end position="315"/>
    </location>
</feature>
<evidence type="ECO:0000256" key="2">
    <source>
        <dbReference type="ARBA" id="ARBA00009347"/>
    </source>
</evidence>
<dbReference type="InterPro" id="IPR009075">
    <property type="entry name" value="AcylCo_DH/oxidase_C"/>
</dbReference>
<evidence type="ECO:0000256" key="4">
    <source>
        <dbReference type="ARBA" id="ARBA00022827"/>
    </source>
</evidence>
<dbReference type="EMBL" id="JAAGRN010000006">
    <property type="protein sequence ID" value="NDY83605.1"/>
    <property type="molecule type" value="Genomic_DNA"/>
</dbReference>
<name>A0A6B2R8H8_9BURK</name>
<gene>
    <name evidence="7" type="ORF">G3I67_10210</name>
</gene>
<dbReference type="InterPro" id="IPR037069">
    <property type="entry name" value="AcylCoA_DH/ox_N_sf"/>
</dbReference>
<dbReference type="InterPro" id="IPR036250">
    <property type="entry name" value="AcylCo_DH-like_C"/>
</dbReference>
<dbReference type="SUPFAM" id="SSF47203">
    <property type="entry name" value="Acyl-CoA dehydrogenase C-terminal domain-like"/>
    <property type="match status" value="1"/>
</dbReference>